<organism evidence="1">
    <name type="scientific">uncultured Chitinophaga sp</name>
    <dbReference type="NCBI Taxonomy" id="339340"/>
    <lineage>
        <taxon>Bacteria</taxon>
        <taxon>Pseudomonadati</taxon>
        <taxon>Bacteroidota</taxon>
        <taxon>Chitinophagia</taxon>
        <taxon>Chitinophagales</taxon>
        <taxon>Chitinophagaceae</taxon>
        <taxon>Chitinophaga</taxon>
        <taxon>environmental samples</taxon>
    </lineage>
</organism>
<reference evidence="1" key="1">
    <citation type="journal article" date="2013" name="Environ. Microbiol.">
        <title>Seasonally variable intestinal metagenomes of the red palm weevil (Rhynchophorus ferrugineus).</title>
        <authorList>
            <person name="Jia S."/>
            <person name="Zhang X."/>
            <person name="Zhang G."/>
            <person name="Yin A."/>
            <person name="Zhang S."/>
            <person name="Li F."/>
            <person name="Wang L."/>
            <person name="Zhao D."/>
            <person name="Yun Q."/>
            <person name="Tala"/>
            <person name="Wang J."/>
            <person name="Sun G."/>
            <person name="Baabdullah M."/>
            <person name="Yu X."/>
            <person name="Hu S."/>
            <person name="Al-Mssallem I.S."/>
            <person name="Yu J."/>
        </authorList>
    </citation>
    <scope>NUCLEOTIDE SEQUENCE</scope>
</reference>
<accession>A0A060BN34</accession>
<dbReference type="AlphaFoldDB" id="A0A060BN34"/>
<protein>
    <submittedName>
        <fullName evidence="1">CAZy families CE1 protein</fullName>
    </submittedName>
</protein>
<dbReference type="EMBL" id="KF116740">
    <property type="protein sequence ID" value="AIA83987.1"/>
    <property type="molecule type" value="Genomic_DNA"/>
</dbReference>
<dbReference type="Gene3D" id="3.40.50.1820">
    <property type="entry name" value="alpha/beta hydrolase"/>
    <property type="match status" value="1"/>
</dbReference>
<proteinExistence type="predicted"/>
<name>A0A060BN34_9BACT</name>
<dbReference type="InterPro" id="IPR029058">
    <property type="entry name" value="AB_hydrolase_fold"/>
</dbReference>
<sequence length="120" mass="13633">MRHLLDFLFVSEQKKNVSKRIRFLSVFMHGEGFCRILGKPVLFLFVLALGSSAYAELPDSVAFERRVYSSDVGSLPYRIMFPENYDPGKKYPLVIFLHGSGERGSDNAKQLLQWGAVACR</sequence>
<dbReference type="SUPFAM" id="SSF53474">
    <property type="entry name" value="alpha/beta-Hydrolases"/>
    <property type="match status" value="1"/>
</dbReference>
<evidence type="ECO:0000313" key="1">
    <source>
        <dbReference type="EMBL" id="AIA83987.1"/>
    </source>
</evidence>